<dbReference type="InterPro" id="IPR013424">
    <property type="entry name" value="Ice-binding_C"/>
</dbReference>
<comment type="caution">
    <text evidence="3">The sequence shown here is derived from an EMBL/GenBank/DDBJ whole genome shotgun (WGS) entry which is preliminary data.</text>
</comment>
<feature type="signal peptide" evidence="1">
    <location>
        <begin position="1"/>
        <end position="23"/>
    </location>
</feature>
<dbReference type="NCBIfam" id="TIGR02595">
    <property type="entry name" value="PEP_CTERM"/>
    <property type="match status" value="1"/>
</dbReference>
<evidence type="ECO:0000313" key="4">
    <source>
        <dbReference type="Proteomes" id="UP000092634"/>
    </source>
</evidence>
<organism evidence="3 4">
    <name type="scientific">Janthinobacterium lividum</name>
    <dbReference type="NCBI Taxonomy" id="29581"/>
    <lineage>
        <taxon>Bacteria</taxon>
        <taxon>Pseudomonadati</taxon>
        <taxon>Pseudomonadota</taxon>
        <taxon>Betaproteobacteria</taxon>
        <taxon>Burkholderiales</taxon>
        <taxon>Oxalobacteraceae</taxon>
        <taxon>Janthinobacterium</taxon>
    </lineage>
</organism>
<dbReference type="AlphaFoldDB" id="A0A1E8PQF8"/>
<dbReference type="Pfam" id="PF07589">
    <property type="entry name" value="PEP-CTERM"/>
    <property type="match status" value="1"/>
</dbReference>
<keyword evidence="1" id="KW-0732">Signal</keyword>
<proteinExistence type="predicted"/>
<evidence type="ECO:0000256" key="1">
    <source>
        <dbReference type="SAM" id="SignalP"/>
    </source>
</evidence>
<feature type="domain" description="Ice-binding protein C-terminal" evidence="2">
    <location>
        <begin position="164"/>
        <end position="188"/>
    </location>
</feature>
<protein>
    <recommendedName>
        <fullName evidence="2">Ice-binding protein C-terminal domain-containing protein</fullName>
    </recommendedName>
</protein>
<sequence length="192" mass="19938">MKKFLKSLFVAAMFAGSSLAAHAAPVDISHATVDLTQDLLDYSSSDLLGSFSLAPGQLAGAGNNFFSDKFTFSVQGLNDLSALATSLKPSANSGLTLTGFSLRNANGILFKGALDLINFTAKDQAWSLQSGSMPLAAGSYFLQIDGYVASPAGGSYSGILAVTPVPEPETYGMLLAGLGLVGFMARRRKLQA</sequence>
<name>A0A1E8PQF8_9BURK</name>
<accession>A0A1E8PQF8</accession>
<reference evidence="3 4" key="1">
    <citation type="submission" date="2016-10" db="EMBL/GenBank/DDBJ databases">
        <title>Updated version of Genome Assembly of Janthinobacterium lividum ERGS5:01.</title>
        <authorList>
            <person name="Kumar R."/>
            <person name="Acharya V."/>
            <person name="Singh D."/>
        </authorList>
    </citation>
    <scope>NUCLEOTIDE SEQUENCE [LARGE SCALE GENOMIC DNA]</scope>
    <source>
        <strain evidence="3 4">ERGS5:01</strain>
    </source>
</reference>
<evidence type="ECO:0000313" key="3">
    <source>
        <dbReference type="EMBL" id="OFJ47984.1"/>
    </source>
</evidence>
<dbReference type="NCBIfam" id="NF038126">
    <property type="entry name" value="PEP_CTERM_FxDxF"/>
    <property type="match status" value="1"/>
</dbReference>
<dbReference type="EMBL" id="MAQB02000001">
    <property type="protein sequence ID" value="OFJ47984.1"/>
    <property type="molecule type" value="Genomic_DNA"/>
</dbReference>
<evidence type="ECO:0000259" key="2">
    <source>
        <dbReference type="Pfam" id="PF07589"/>
    </source>
</evidence>
<dbReference type="Proteomes" id="UP000092634">
    <property type="component" value="Unassembled WGS sequence"/>
</dbReference>
<gene>
    <name evidence="3" type="ORF">BA896_002320</name>
</gene>
<feature type="chain" id="PRO_5009214777" description="Ice-binding protein C-terminal domain-containing protein" evidence="1">
    <location>
        <begin position="24"/>
        <end position="192"/>
    </location>
</feature>